<evidence type="ECO:0000313" key="2">
    <source>
        <dbReference type="EMBL" id="MBB3763439.1"/>
    </source>
</evidence>
<dbReference type="SMART" id="SM00507">
    <property type="entry name" value="HNHc"/>
    <property type="match status" value="1"/>
</dbReference>
<dbReference type="InterPro" id="IPR002711">
    <property type="entry name" value="HNH"/>
</dbReference>
<dbReference type="EC" id="3.1.21.-" evidence="2"/>
<comment type="caution">
    <text evidence="2">The sequence shown here is derived from an EMBL/GenBank/DDBJ whole genome shotgun (WGS) entry which is preliminary data.</text>
</comment>
<dbReference type="GO" id="GO:0008270">
    <property type="term" value="F:zinc ion binding"/>
    <property type="evidence" value="ECO:0007669"/>
    <property type="project" value="InterPro"/>
</dbReference>
<proteinExistence type="predicted"/>
<dbReference type="Pfam" id="PF26348">
    <property type="entry name" value="SRA_ScoMcrA"/>
    <property type="match status" value="1"/>
</dbReference>
<keyword evidence="2" id="KW-0378">Hydrolase</keyword>
<evidence type="ECO:0000313" key="3">
    <source>
        <dbReference type="Proteomes" id="UP000578569"/>
    </source>
</evidence>
<dbReference type="Pfam" id="PF01844">
    <property type="entry name" value="HNH"/>
    <property type="match status" value="1"/>
</dbReference>
<feature type="domain" description="HNH nuclease" evidence="1">
    <location>
        <begin position="196"/>
        <end position="255"/>
    </location>
</feature>
<protein>
    <submittedName>
        <fullName evidence="2">5-methylcytosine-specific restriction protein A</fullName>
        <ecNumber evidence="2">3.1.21.-</ecNumber>
    </submittedName>
</protein>
<reference evidence="2 3" key="1">
    <citation type="submission" date="2020-08" db="EMBL/GenBank/DDBJ databases">
        <title>Genomic Encyclopedia of Type Strains, Phase IV (KMG-IV): sequencing the most valuable type-strain genomes for metagenomic binning, comparative biology and taxonomic classification.</title>
        <authorList>
            <person name="Goeker M."/>
        </authorList>
    </citation>
    <scope>NUCLEOTIDE SEQUENCE [LARGE SCALE GENOMIC DNA]</scope>
    <source>
        <strain evidence="2 3">DSM 24194</strain>
    </source>
</reference>
<dbReference type="RefSeq" id="WP_221184817.1">
    <property type="nucleotide sequence ID" value="NZ_JACICF010000001.1"/>
</dbReference>
<accession>A0A839YW63</accession>
<dbReference type="GO" id="GO:0004519">
    <property type="term" value="F:endonuclease activity"/>
    <property type="evidence" value="ECO:0007669"/>
    <property type="project" value="InterPro"/>
</dbReference>
<dbReference type="AlphaFoldDB" id="A0A839YW63"/>
<gene>
    <name evidence="2" type="ORF">FHS50_000462</name>
</gene>
<sequence length="288" mass="32865">MHDIASLELGAQLSNDELCAIFLCGPQGGMRRSKRTNTLVLICNHLDSIYEDRWIDGVLHYTGMGQKGDQSLNFMQNRTLAESSRNGVAVHLFEVFTPKPRIYTYAGEVVLADEPYQEVQPDEDKNDRKVWVFPLTPKSDRIPALPANLFEEVEERRARRIKRLTDKEIEARARQGGKSVVGSRPATIRTHQRNEYVVEHAKRRAKGHCELCRKPAPFTDNDDRPYLETHHIVWLARGGPDTVENTVALCPNCHRRMHVQDRAVDKQTLVAMTQNKESRTVAHDDCDS</sequence>
<dbReference type="Proteomes" id="UP000578569">
    <property type="component" value="Unassembled WGS sequence"/>
</dbReference>
<dbReference type="GO" id="GO:0003676">
    <property type="term" value="F:nucleic acid binding"/>
    <property type="evidence" value="ECO:0007669"/>
    <property type="project" value="InterPro"/>
</dbReference>
<dbReference type="EMBL" id="JACICF010000001">
    <property type="protein sequence ID" value="MBB3763439.1"/>
    <property type="molecule type" value="Genomic_DNA"/>
</dbReference>
<keyword evidence="3" id="KW-1185">Reference proteome</keyword>
<dbReference type="Gene3D" id="1.10.30.50">
    <property type="match status" value="1"/>
</dbReference>
<evidence type="ECO:0000259" key="1">
    <source>
        <dbReference type="SMART" id="SM00507"/>
    </source>
</evidence>
<dbReference type="GO" id="GO:0016787">
    <property type="term" value="F:hydrolase activity"/>
    <property type="evidence" value="ECO:0007669"/>
    <property type="project" value="UniProtKB-KW"/>
</dbReference>
<name>A0A839YW63_9SPHN</name>
<organism evidence="2 3">
    <name type="scientific">Sphingomicrobium lutaoense</name>
    <dbReference type="NCBI Taxonomy" id="515949"/>
    <lineage>
        <taxon>Bacteria</taxon>
        <taxon>Pseudomonadati</taxon>
        <taxon>Pseudomonadota</taxon>
        <taxon>Alphaproteobacteria</taxon>
        <taxon>Sphingomonadales</taxon>
        <taxon>Sphingomonadaceae</taxon>
        <taxon>Sphingomicrobium</taxon>
    </lineage>
</organism>
<dbReference type="InterPro" id="IPR003615">
    <property type="entry name" value="HNH_nuc"/>
</dbReference>
<dbReference type="InterPro" id="IPR058712">
    <property type="entry name" value="SRA_ScoMcrA"/>
</dbReference>
<dbReference type="CDD" id="cd00085">
    <property type="entry name" value="HNHc"/>
    <property type="match status" value="1"/>
</dbReference>